<sequence length="56" mass="6568">MYRSKARNPKFDDSELSNEYRVNEVDRGHVIKCGAFKFTARLFRNWSALQLCGVRS</sequence>
<organism evidence="2 3">
    <name type="scientific">Heligmosomoides polygyrus</name>
    <name type="common">Parasitic roundworm</name>
    <dbReference type="NCBI Taxonomy" id="6339"/>
    <lineage>
        <taxon>Eukaryota</taxon>
        <taxon>Metazoa</taxon>
        <taxon>Ecdysozoa</taxon>
        <taxon>Nematoda</taxon>
        <taxon>Chromadorea</taxon>
        <taxon>Rhabditida</taxon>
        <taxon>Rhabditina</taxon>
        <taxon>Rhabditomorpha</taxon>
        <taxon>Strongyloidea</taxon>
        <taxon>Heligmosomidae</taxon>
        <taxon>Heligmosomoides</taxon>
    </lineage>
</organism>
<accession>A0A183FH10</accession>
<dbReference type="WBParaSite" id="HPBE_0000600601-mRNA-1">
    <property type="protein sequence ID" value="HPBE_0000600601-mRNA-1"/>
    <property type="gene ID" value="HPBE_0000600601"/>
</dbReference>
<name>A0A183FH10_HELPZ</name>
<gene>
    <name evidence="1" type="ORF">HPBE_LOCUS6007</name>
</gene>
<evidence type="ECO:0000313" key="1">
    <source>
        <dbReference type="EMBL" id="VDO66589.1"/>
    </source>
</evidence>
<dbReference type="Proteomes" id="UP000050761">
    <property type="component" value="Unassembled WGS sequence"/>
</dbReference>
<dbReference type="AlphaFoldDB" id="A0A183FH10"/>
<reference evidence="3" key="2">
    <citation type="submission" date="2019-09" db="UniProtKB">
        <authorList>
            <consortium name="WormBaseParasite"/>
        </authorList>
    </citation>
    <scope>IDENTIFICATION</scope>
</reference>
<evidence type="ECO:0000313" key="2">
    <source>
        <dbReference type="Proteomes" id="UP000050761"/>
    </source>
</evidence>
<accession>A0A3P7XM37</accession>
<proteinExistence type="predicted"/>
<reference evidence="1 2" key="1">
    <citation type="submission" date="2018-11" db="EMBL/GenBank/DDBJ databases">
        <authorList>
            <consortium name="Pathogen Informatics"/>
        </authorList>
    </citation>
    <scope>NUCLEOTIDE SEQUENCE [LARGE SCALE GENOMIC DNA]</scope>
</reference>
<keyword evidence="2" id="KW-1185">Reference proteome</keyword>
<protein>
    <submittedName>
        <fullName evidence="3">C2 domain-containing protein</fullName>
    </submittedName>
</protein>
<dbReference type="EMBL" id="UZAH01025578">
    <property type="protein sequence ID" value="VDO66589.1"/>
    <property type="molecule type" value="Genomic_DNA"/>
</dbReference>
<evidence type="ECO:0000313" key="3">
    <source>
        <dbReference type="WBParaSite" id="HPBE_0000600601-mRNA-1"/>
    </source>
</evidence>